<dbReference type="Proteomes" id="UP000528457">
    <property type="component" value="Unassembled WGS sequence"/>
</dbReference>
<sequence length="313" mass="33944">MKQAILTFGLAVLSSAAIAGQSIDKSLDAESNGRVYIDNMRGNITIIGWDKNQVKVSGKLDDEAEGYEFERQGRRVIFEVDVPRGKYPRHSKGSELTFYIPRNSKLFGEGVLVDFDISDVHGGSIVETVNGSIKAESLSEEIRLETINGHVTVENLNGQIEIQSINGGIEDRNSSGSLEIKTVNGPITSTTDAPVIELESVNSVIELESKEVSDLRIQTANARADITIDKLLPNADVSIDSVSGRITLNLDADVSADFSLRNHAGGRIRNDLSDHEAVRPQYGPGRSLDMTLNDGSADVRITSVSARIELKAH</sequence>
<accession>A0A7X0JS68</accession>
<proteinExistence type="predicted"/>
<dbReference type="EMBL" id="JACHHT010000001">
    <property type="protein sequence ID" value="MBB6520658.1"/>
    <property type="molecule type" value="Genomic_DNA"/>
</dbReference>
<keyword evidence="1" id="KW-0732">Signal</keyword>
<evidence type="ECO:0000313" key="2">
    <source>
        <dbReference type="EMBL" id="MBB6520658.1"/>
    </source>
</evidence>
<dbReference type="InParanoid" id="A0A7X0JS68"/>
<protein>
    <submittedName>
        <fullName evidence="2">DUF4097 and DUF4098 domain-containing protein YvlB</fullName>
    </submittedName>
</protein>
<name>A0A7X0JS68_9GAMM</name>
<dbReference type="AlphaFoldDB" id="A0A7X0JS68"/>
<dbReference type="RefSeq" id="WP_166850598.1">
    <property type="nucleotide sequence ID" value="NZ_JAAONY010000001.1"/>
</dbReference>
<gene>
    <name evidence="2" type="ORF">HNR48_000936</name>
</gene>
<reference evidence="2 3" key="1">
    <citation type="submission" date="2020-08" db="EMBL/GenBank/DDBJ databases">
        <title>Genomic Encyclopedia of Type Strains, Phase IV (KMG-IV): sequencing the most valuable type-strain genomes for metagenomic binning, comparative biology and taxonomic classification.</title>
        <authorList>
            <person name="Goeker M."/>
        </authorList>
    </citation>
    <scope>NUCLEOTIDE SEQUENCE [LARGE SCALE GENOMIC DNA]</scope>
    <source>
        <strain evidence="2 3">DSM 22368</strain>
    </source>
</reference>
<comment type="caution">
    <text evidence="2">The sequence shown here is derived from an EMBL/GenBank/DDBJ whole genome shotgun (WGS) entry which is preliminary data.</text>
</comment>
<organism evidence="2 3">
    <name type="scientific">Pseudoteredinibacter isoporae</name>
    <dbReference type="NCBI Taxonomy" id="570281"/>
    <lineage>
        <taxon>Bacteria</taxon>
        <taxon>Pseudomonadati</taxon>
        <taxon>Pseudomonadota</taxon>
        <taxon>Gammaproteobacteria</taxon>
        <taxon>Cellvibrionales</taxon>
        <taxon>Cellvibrionaceae</taxon>
        <taxon>Pseudoteredinibacter</taxon>
    </lineage>
</organism>
<evidence type="ECO:0000256" key="1">
    <source>
        <dbReference type="SAM" id="SignalP"/>
    </source>
</evidence>
<evidence type="ECO:0000313" key="3">
    <source>
        <dbReference type="Proteomes" id="UP000528457"/>
    </source>
</evidence>
<feature type="chain" id="PRO_5030899990" evidence="1">
    <location>
        <begin position="20"/>
        <end position="313"/>
    </location>
</feature>
<feature type="signal peptide" evidence="1">
    <location>
        <begin position="1"/>
        <end position="19"/>
    </location>
</feature>
<keyword evidence="3" id="KW-1185">Reference proteome</keyword>